<feature type="transmembrane region" description="Helical" evidence="1">
    <location>
        <begin position="204"/>
        <end position="222"/>
    </location>
</feature>
<dbReference type="Proteomes" id="UP000277864">
    <property type="component" value="Unassembled WGS sequence"/>
</dbReference>
<accession>A0A3S0A657</accession>
<evidence type="ECO:0000256" key="1">
    <source>
        <dbReference type="SAM" id="Phobius"/>
    </source>
</evidence>
<keyword evidence="3" id="KW-1185">Reference proteome</keyword>
<dbReference type="RefSeq" id="WP_125942456.1">
    <property type="nucleotide sequence ID" value="NZ_PXZH01000001.1"/>
</dbReference>
<evidence type="ECO:0000313" key="2">
    <source>
        <dbReference type="EMBL" id="RST89844.1"/>
    </source>
</evidence>
<protein>
    <recommendedName>
        <fullName evidence="4">Capsular polysaccharide biosynthesis protein CpsC</fullName>
    </recommendedName>
</protein>
<dbReference type="EMBL" id="PXZH01000001">
    <property type="protein sequence ID" value="RST89844.1"/>
    <property type="molecule type" value="Genomic_DNA"/>
</dbReference>
<evidence type="ECO:0008006" key="4">
    <source>
        <dbReference type="Google" id="ProtNLM"/>
    </source>
</evidence>
<dbReference type="AlphaFoldDB" id="A0A3S0A657"/>
<gene>
    <name evidence="2" type="ORF">C7P63_01835</name>
</gene>
<feature type="transmembrane region" description="Helical" evidence="1">
    <location>
        <begin position="20"/>
        <end position="39"/>
    </location>
</feature>
<evidence type="ECO:0000313" key="3">
    <source>
        <dbReference type="Proteomes" id="UP000277864"/>
    </source>
</evidence>
<dbReference type="OrthoDB" id="9918679at2"/>
<keyword evidence="1" id="KW-0472">Membrane</keyword>
<proteinExistence type="predicted"/>
<sequence length="344" mass="38473">MLIKLKRNSLFRFVQRRFKVILITMLLFTVGFTLINKSMEDKKQEEISQQPTSTEKVEYYGSDFSIILVNKISGTPMINTTTVKSILTGQSVYNHLNKAGIKTEGMDLKNNISVFTRGSTGEVLFIRIKGDNEAVIKQIVPAYIEMLKNKEADFLANTDVSIINSPIEVTKDLPVYSDLYSMSNPINPQNQNTVVVQTNVSKTILVGALLGLILGGCVALVVDIKDKKIHSATFMTTLFAEPIQLYQVLPGDKEGVTPILDVQLAASHQRLNVVANPSHSDIDNWVINNQEHSQLLPQVNKEVAGYSSFTMLVVVEDHTPIDWIKQQYQLLTSAGHHVCFLYMK</sequence>
<organism evidence="2 3">
    <name type="scientific">Vagococcus humatus</name>
    <dbReference type="NCBI Taxonomy" id="1889241"/>
    <lineage>
        <taxon>Bacteria</taxon>
        <taxon>Bacillati</taxon>
        <taxon>Bacillota</taxon>
        <taxon>Bacilli</taxon>
        <taxon>Lactobacillales</taxon>
        <taxon>Enterococcaceae</taxon>
        <taxon>Vagococcus</taxon>
    </lineage>
</organism>
<comment type="caution">
    <text evidence="2">The sequence shown here is derived from an EMBL/GenBank/DDBJ whole genome shotgun (WGS) entry which is preliminary data.</text>
</comment>
<reference evidence="2 3" key="1">
    <citation type="submission" date="2018-03" db="EMBL/GenBank/DDBJ databases">
        <authorList>
            <person name="Gulvik C.A."/>
        </authorList>
    </citation>
    <scope>NUCLEOTIDE SEQUENCE [LARGE SCALE GENOMIC DNA]</scope>
    <source>
        <strain evidence="2 3">JCM 31581</strain>
    </source>
</reference>
<keyword evidence="1" id="KW-0812">Transmembrane</keyword>
<name>A0A3S0A657_9ENTE</name>
<keyword evidence="1" id="KW-1133">Transmembrane helix</keyword>